<dbReference type="PANTHER" id="PTHR43277">
    <property type="entry name" value="ARGININE DECARBOXYLASE"/>
    <property type="match status" value="1"/>
</dbReference>
<dbReference type="InterPro" id="IPR015421">
    <property type="entry name" value="PyrdxlP-dep_Trfase_major"/>
</dbReference>
<dbReference type="GO" id="GO:0016831">
    <property type="term" value="F:carboxy-lyase activity"/>
    <property type="evidence" value="ECO:0007669"/>
    <property type="project" value="UniProtKB-KW"/>
</dbReference>
<proteinExistence type="inferred from homology"/>
<comment type="cofactor">
    <cofactor evidence="1">
        <name>pyridoxal 5'-phosphate</name>
        <dbReference type="ChEBI" id="CHEBI:597326"/>
    </cofactor>
</comment>
<accession>A0A9D2TY23</accession>
<comment type="caution">
    <text evidence="8">The sequence shown here is derived from an EMBL/GenBank/DDBJ whole genome shotgun (WGS) entry which is preliminary data.</text>
</comment>
<keyword evidence="4" id="KW-0663">Pyridoxal phosphate</keyword>
<keyword evidence="8" id="KW-0032">Aminotransferase</keyword>
<dbReference type="Pfam" id="PF03711">
    <property type="entry name" value="OKR_DC_1_C"/>
    <property type="match status" value="1"/>
</dbReference>
<feature type="domain" description="Orn/Lys/Arg decarboxylase C-terminal" evidence="7">
    <location>
        <begin position="410"/>
        <end position="456"/>
    </location>
</feature>
<evidence type="ECO:0000256" key="1">
    <source>
        <dbReference type="ARBA" id="ARBA00001933"/>
    </source>
</evidence>
<dbReference type="InterPro" id="IPR015424">
    <property type="entry name" value="PyrdxlP-dep_Trfase"/>
</dbReference>
<evidence type="ECO:0000256" key="4">
    <source>
        <dbReference type="ARBA" id="ARBA00022898"/>
    </source>
</evidence>
<name>A0A9D2TY23_9FIRM</name>
<dbReference type="SUPFAM" id="SSF55904">
    <property type="entry name" value="Ornithine decarboxylase C-terminal domain"/>
    <property type="match status" value="1"/>
</dbReference>
<gene>
    <name evidence="8" type="ORF">H9914_09945</name>
</gene>
<evidence type="ECO:0000256" key="5">
    <source>
        <dbReference type="ARBA" id="ARBA00023239"/>
    </source>
</evidence>
<dbReference type="Gene3D" id="3.40.640.10">
    <property type="entry name" value="Type I PLP-dependent aspartate aminotransferase-like (Major domain)"/>
    <property type="match status" value="1"/>
</dbReference>
<dbReference type="PANTHER" id="PTHR43277:SF4">
    <property type="entry name" value="ARGININE DECARBOXYLASE"/>
    <property type="match status" value="1"/>
</dbReference>
<dbReference type="AlphaFoldDB" id="A0A9D2TY23"/>
<evidence type="ECO:0000313" key="8">
    <source>
        <dbReference type="EMBL" id="HJD29294.1"/>
    </source>
</evidence>
<evidence type="ECO:0000256" key="3">
    <source>
        <dbReference type="ARBA" id="ARBA00022793"/>
    </source>
</evidence>
<evidence type="ECO:0000256" key="2">
    <source>
        <dbReference type="ARBA" id="ARBA00010671"/>
    </source>
</evidence>
<dbReference type="Gene3D" id="3.90.100.10">
    <property type="entry name" value="Orn/Lys/Arg decarboxylase, C-terminal domain"/>
    <property type="match status" value="1"/>
</dbReference>
<reference evidence="8" key="1">
    <citation type="journal article" date="2021" name="PeerJ">
        <title>Extensive microbial diversity within the chicken gut microbiome revealed by metagenomics and culture.</title>
        <authorList>
            <person name="Gilroy R."/>
            <person name="Ravi A."/>
            <person name="Getino M."/>
            <person name="Pursley I."/>
            <person name="Horton D.L."/>
            <person name="Alikhan N.F."/>
            <person name="Baker D."/>
            <person name="Gharbi K."/>
            <person name="Hall N."/>
            <person name="Watson M."/>
            <person name="Adriaenssens E.M."/>
            <person name="Foster-Nyarko E."/>
            <person name="Jarju S."/>
            <person name="Secka A."/>
            <person name="Antonio M."/>
            <person name="Oren A."/>
            <person name="Chaudhuri R.R."/>
            <person name="La Ragione R."/>
            <person name="Hildebrand F."/>
            <person name="Pallen M.J."/>
        </authorList>
    </citation>
    <scope>NUCLEOTIDE SEQUENCE</scope>
    <source>
        <strain evidence="8">ChiBcec6-4105</strain>
    </source>
</reference>
<dbReference type="Pfam" id="PF01276">
    <property type="entry name" value="OKR_DC_1"/>
    <property type="match status" value="1"/>
</dbReference>
<sequence>MKETGKYLDRALYQYGKGQIYPFHMPGHKRQVVTPYLTDPWKEDITEITGFDNLHHAEGILKDAQEYAARIFRAEQTWFLINGSTAGILAAVSACTSPGGKILMARNCHKAVYHAAYLRQLATIYLYPSREVEMGLNGGISPKEVETALEQHSDIQAVVITSPTYDGILSDVKSIAQAAHRHRVPLIVDEAHGAHLPFHECFPKSALYQGGDLVIQSLHKTLPSLTQTAVIHRQSDLVSGERLERFLGIYQTSSPSYVLMASMAACLRYLEEEGKQAFDRYVFRLEQCRERLGQMKNLYLPGKEIRGQGNIFDLDLSKILVSGAGTGIEGPVLHRILREKYGLEMEMEAPGYVLALTSVMDTEEGLERLIQALEGIDTVLDQENGAKNGIHGKIIPSFEKYPEKLRPRQKMSIAQAMESEMEERDLERSAEEISGEFAYLYPPGIPLLAPGEVISREFIKRAGRWQEQGLELQGLADHSLKKIRIVKGK</sequence>
<dbReference type="EMBL" id="DWUY01000224">
    <property type="protein sequence ID" value="HJD29294.1"/>
    <property type="molecule type" value="Genomic_DNA"/>
</dbReference>
<dbReference type="SUPFAM" id="SSF53383">
    <property type="entry name" value="PLP-dependent transferases"/>
    <property type="match status" value="1"/>
</dbReference>
<keyword evidence="3" id="KW-0210">Decarboxylase</keyword>
<dbReference type="GO" id="GO:0008483">
    <property type="term" value="F:transaminase activity"/>
    <property type="evidence" value="ECO:0007669"/>
    <property type="project" value="UniProtKB-KW"/>
</dbReference>
<dbReference type="InterPro" id="IPR036633">
    <property type="entry name" value="Prn/Lys/Arg_de-COase_C_sf"/>
</dbReference>
<dbReference type="Proteomes" id="UP000823892">
    <property type="component" value="Unassembled WGS sequence"/>
</dbReference>
<comment type="similarity">
    <text evidence="2">Belongs to the Orn/Lys/Arg decarboxylase class-I family.</text>
</comment>
<protein>
    <submittedName>
        <fullName evidence="8">Aminotransferase class I/II-fold pyridoxal phosphate-dependent enzyme</fullName>
    </submittedName>
</protein>
<feature type="domain" description="Orn/Lys/Arg decarboxylases family 1 pyridoxal-P attachment site" evidence="6">
    <location>
        <begin position="10"/>
        <end position="295"/>
    </location>
</feature>
<dbReference type="InterPro" id="IPR000310">
    <property type="entry name" value="Orn/Lys/Arg_deCO2ase_major_dom"/>
</dbReference>
<evidence type="ECO:0000259" key="6">
    <source>
        <dbReference type="Pfam" id="PF01276"/>
    </source>
</evidence>
<organism evidence="8 9">
    <name type="scientific">Candidatus Blautia avicola</name>
    <dbReference type="NCBI Taxonomy" id="2838483"/>
    <lineage>
        <taxon>Bacteria</taxon>
        <taxon>Bacillati</taxon>
        <taxon>Bacillota</taxon>
        <taxon>Clostridia</taxon>
        <taxon>Lachnospirales</taxon>
        <taxon>Lachnospiraceae</taxon>
        <taxon>Blautia</taxon>
    </lineage>
</organism>
<evidence type="ECO:0000259" key="7">
    <source>
        <dbReference type="Pfam" id="PF03711"/>
    </source>
</evidence>
<evidence type="ECO:0000313" key="9">
    <source>
        <dbReference type="Proteomes" id="UP000823892"/>
    </source>
</evidence>
<keyword evidence="5" id="KW-0456">Lyase</keyword>
<dbReference type="InterPro" id="IPR052357">
    <property type="entry name" value="Orn_Lys_Arg_decarboxylase-I"/>
</dbReference>
<keyword evidence="8" id="KW-0808">Transferase</keyword>
<reference evidence="8" key="2">
    <citation type="submission" date="2021-04" db="EMBL/GenBank/DDBJ databases">
        <authorList>
            <person name="Gilroy R."/>
        </authorList>
    </citation>
    <scope>NUCLEOTIDE SEQUENCE</scope>
    <source>
        <strain evidence="8">ChiBcec6-4105</strain>
    </source>
</reference>
<dbReference type="InterPro" id="IPR008286">
    <property type="entry name" value="Prn/Lys/Arg_de-COase_C"/>
</dbReference>